<keyword evidence="3" id="KW-1185">Reference proteome</keyword>
<comment type="caution">
    <text evidence="2">The sequence shown here is derived from an EMBL/GenBank/DDBJ whole genome shotgun (WGS) entry which is preliminary data.</text>
</comment>
<evidence type="ECO:0000256" key="1">
    <source>
        <dbReference type="SAM" id="Phobius"/>
    </source>
</evidence>
<evidence type="ECO:0008006" key="4">
    <source>
        <dbReference type="Google" id="ProtNLM"/>
    </source>
</evidence>
<sequence length="132" mass="15368">MVRNFIGCSRCRDYHFYHRQGIWRQQINHFFFHYIKHNIMNKLLTGALIGLAIGLLIAPEKGDDMRTDIADKADKLKRKLNKMMGRTGPELSDLKNILGEEIVGLKDDVRRRMLTILEESKNSMNHIRNGMA</sequence>
<keyword evidence="1" id="KW-1133">Transmembrane helix</keyword>
<dbReference type="Pfam" id="PF12732">
    <property type="entry name" value="YtxH"/>
    <property type="match status" value="1"/>
</dbReference>
<reference evidence="2 3" key="1">
    <citation type="submission" date="2018-06" db="EMBL/GenBank/DDBJ databases">
        <title>Mucibacter soli gen. nov., sp. nov., a new member of the family Chitinophagaceae producing mucin.</title>
        <authorList>
            <person name="Kim M.-K."/>
            <person name="Park S."/>
            <person name="Kim T.-S."/>
            <person name="Joung Y."/>
            <person name="Han J.-H."/>
            <person name="Kim S.B."/>
        </authorList>
    </citation>
    <scope>NUCLEOTIDE SEQUENCE [LARGE SCALE GENOMIC DNA]</scope>
    <source>
        <strain evidence="2 3">R1-15</strain>
    </source>
</reference>
<dbReference type="InterPro" id="IPR024623">
    <property type="entry name" value="YtxH"/>
</dbReference>
<evidence type="ECO:0000313" key="3">
    <source>
        <dbReference type="Proteomes" id="UP000248745"/>
    </source>
</evidence>
<organism evidence="2 3">
    <name type="scientific">Taibaiella soli</name>
    <dbReference type="NCBI Taxonomy" id="1649169"/>
    <lineage>
        <taxon>Bacteria</taxon>
        <taxon>Pseudomonadati</taxon>
        <taxon>Bacteroidota</taxon>
        <taxon>Chitinophagia</taxon>
        <taxon>Chitinophagales</taxon>
        <taxon>Chitinophagaceae</taxon>
        <taxon>Taibaiella</taxon>
    </lineage>
</organism>
<dbReference type="OrthoDB" id="676093at2"/>
<name>A0A2W2B353_9BACT</name>
<dbReference type="EMBL" id="QKTW01000003">
    <property type="protein sequence ID" value="PZF74488.1"/>
    <property type="molecule type" value="Genomic_DNA"/>
</dbReference>
<keyword evidence="1" id="KW-0812">Transmembrane</keyword>
<feature type="transmembrane region" description="Helical" evidence="1">
    <location>
        <begin position="39"/>
        <end position="58"/>
    </location>
</feature>
<dbReference type="Proteomes" id="UP000248745">
    <property type="component" value="Unassembled WGS sequence"/>
</dbReference>
<accession>A0A2W2B353</accession>
<gene>
    <name evidence="2" type="ORF">DN068_02605</name>
</gene>
<dbReference type="AlphaFoldDB" id="A0A2W2B353"/>
<evidence type="ECO:0000313" key="2">
    <source>
        <dbReference type="EMBL" id="PZF74488.1"/>
    </source>
</evidence>
<proteinExistence type="predicted"/>
<keyword evidence="1" id="KW-0472">Membrane</keyword>
<protein>
    <recommendedName>
        <fullName evidence="4">YtxH domain-containing protein</fullName>
    </recommendedName>
</protein>